<sequence length="67" mass="7369">MESKSWRKSTFSGSVGECVEVAVLNTIAVRDSKNPHGAVLYFTPGEWRAFCAGVRNGQFEVREGTFA</sequence>
<comment type="caution">
    <text evidence="2">The sequence shown here is derived from an EMBL/GenBank/DDBJ whole genome shotgun (WGS) entry which is preliminary data.</text>
</comment>
<evidence type="ECO:0000313" key="3">
    <source>
        <dbReference type="Proteomes" id="UP000331127"/>
    </source>
</evidence>
<dbReference type="Pfam" id="PF04149">
    <property type="entry name" value="DUF397"/>
    <property type="match status" value="1"/>
</dbReference>
<organism evidence="2 3">
    <name type="scientific">Acrocarpospora macrocephala</name>
    <dbReference type="NCBI Taxonomy" id="150177"/>
    <lineage>
        <taxon>Bacteria</taxon>
        <taxon>Bacillati</taxon>
        <taxon>Actinomycetota</taxon>
        <taxon>Actinomycetes</taxon>
        <taxon>Streptosporangiales</taxon>
        <taxon>Streptosporangiaceae</taxon>
        <taxon>Acrocarpospora</taxon>
    </lineage>
</organism>
<protein>
    <recommendedName>
        <fullName evidence="1">DUF397 domain-containing protein</fullName>
    </recommendedName>
</protein>
<dbReference type="OrthoDB" id="3431830at2"/>
<reference evidence="2 3" key="1">
    <citation type="submission" date="2019-10" db="EMBL/GenBank/DDBJ databases">
        <title>Whole genome shotgun sequence of Acrocarpospora macrocephala NBRC 16266.</title>
        <authorList>
            <person name="Ichikawa N."/>
            <person name="Kimura A."/>
            <person name="Kitahashi Y."/>
            <person name="Komaki H."/>
            <person name="Oguchi A."/>
        </authorList>
    </citation>
    <scope>NUCLEOTIDE SEQUENCE [LARGE SCALE GENOMIC DNA]</scope>
    <source>
        <strain evidence="2 3">NBRC 16266</strain>
    </source>
</reference>
<dbReference type="InterPro" id="IPR007278">
    <property type="entry name" value="DUF397"/>
</dbReference>
<evidence type="ECO:0000313" key="2">
    <source>
        <dbReference type="EMBL" id="GES08862.1"/>
    </source>
</evidence>
<dbReference type="Proteomes" id="UP000331127">
    <property type="component" value="Unassembled WGS sequence"/>
</dbReference>
<accession>A0A5M3WLF2</accession>
<feature type="domain" description="DUF397" evidence="1">
    <location>
        <begin position="5"/>
        <end position="55"/>
    </location>
</feature>
<evidence type="ECO:0000259" key="1">
    <source>
        <dbReference type="Pfam" id="PF04149"/>
    </source>
</evidence>
<name>A0A5M3WLF2_9ACTN</name>
<dbReference type="AlphaFoldDB" id="A0A5M3WLF2"/>
<gene>
    <name evidence="2" type="ORF">Amac_024580</name>
</gene>
<dbReference type="EMBL" id="BLAE01000012">
    <property type="protein sequence ID" value="GES08862.1"/>
    <property type="molecule type" value="Genomic_DNA"/>
</dbReference>
<proteinExistence type="predicted"/>
<dbReference type="RefSeq" id="WP_155354450.1">
    <property type="nucleotide sequence ID" value="NZ_BAAAHL010000060.1"/>
</dbReference>
<keyword evidence="3" id="KW-1185">Reference proteome</keyword>